<reference evidence="2" key="1">
    <citation type="journal article" date="2014" name="Int. J. Syst. Evol. Microbiol.">
        <title>Complete genome sequence of Corynebacterium casei LMG S-19264T (=DSM 44701T), isolated from a smear-ripened cheese.</title>
        <authorList>
            <consortium name="US DOE Joint Genome Institute (JGI-PGF)"/>
            <person name="Walter F."/>
            <person name="Albersmeier A."/>
            <person name="Kalinowski J."/>
            <person name="Ruckert C."/>
        </authorList>
    </citation>
    <scope>NUCLEOTIDE SEQUENCE</scope>
    <source>
        <strain evidence="2">JCM 13064</strain>
    </source>
</reference>
<proteinExistence type="predicted"/>
<dbReference type="Proteomes" id="UP000645217">
    <property type="component" value="Unassembled WGS sequence"/>
</dbReference>
<evidence type="ECO:0000259" key="1">
    <source>
        <dbReference type="Pfam" id="PF04149"/>
    </source>
</evidence>
<evidence type="ECO:0000313" key="3">
    <source>
        <dbReference type="Proteomes" id="UP000645217"/>
    </source>
</evidence>
<keyword evidence="3" id="KW-1185">Reference proteome</keyword>
<feature type="domain" description="DUF397" evidence="1">
    <location>
        <begin position="10"/>
        <end position="62"/>
    </location>
</feature>
<accession>A0A917RL72</accession>
<dbReference type="AlphaFoldDB" id="A0A917RL72"/>
<evidence type="ECO:0000313" key="2">
    <source>
        <dbReference type="EMBL" id="GGL12859.1"/>
    </source>
</evidence>
<protein>
    <submittedName>
        <fullName evidence="2">DUF397 domain-containing protein</fullName>
    </submittedName>
</protein>
<dbReference type="EMBL" id="BMNT01000045">
    <property type="protein sequence ID" value="GGL12859.1"/>
    <property type="molecule type" value="Genomic_DNA"/>
</dbReference>
<dbReference type="RefSeq" id="WP_189166772.1">
    <property type="nucleotide sequence ID" value="NZ_BMNT01000045.1"/>
</dbReference>
<organism evidence="2 3">
    <name type="scientific">Sphaerisporangium melleum</name>
    <dbReference type="NCBI Taxonomy" id="321316"/>
    <lineage>
        <taxon>Bacteria</taxon>
        <taxon>Bacillati</taxon>
        <taxon>Actinomycetota</taxon>
        <taxon>Actinomycetes</taxon>
        <taxon>Streptosporangiales</taxon>
        <taxon>Streptosporangiaceae</taxon>
        <taxon>Sphaerisporangium</taxon>
    </lineage>
</organism>
<gene>
    <name evidence="2" type="ORF">GCM10007964_63620</name>
</gene>
<sequence>MSRALDGSLSWRKSSYSAAENDCVEVTDLSEGAKAVRDSKNAALGHFRVSAQGWRDFTRTIRDLT</sequence>
<dbReference type="InterPro" id="IPR007278">
    <property type="entry name" value="DUF397"/>
</dbReference>
<reference evidence="2" key="2">
    <citation type="submission" date="2020-09" db="EMBL/GenBank/DDBJ databases">
        <authorList>
            <person name="Sun Q."/>
            <person name="Ohkuma M."/>
        </authorList>
    </citation>
    <scope>NUCLEOTIDE SEQUENCE</scope>
    <source>
        <strain evidence="2">JCM 13064</strain>
    </source>
</reference>
<name>A0A917RL72_9ACTN</name>
<comment type="caution">
    <text evidence="2">The sequence shown here is derived from an EMBL/GenBank/DDBJ whole genome shotgun (WGS) entry which is preliminary data.</text>
</comment>
<dbReference type="Pfam" id="PF04149">
    <property type="entry name" value="DUF397"/>
    <property type="match status" value="1"/>
</dbReference>